<keyword evidence="8 10" id="KW-0456">Lyase</keyword>
<dbReference type="GO" id="GO:0000105">
    <property type="term" value="P:L-histidine biosynthetic process"/>
    <property type="evidence" value="ECO:0007669"/>
    <property type="project" value="UniProtKB-UniPathway"/>
</dbReference>
<dbReference type="SUPFAM" id="SSF56112">
    <property type="entry name" value="Protein kinase-like (PK-like)"/>
    <property type="match status" value="1"/>
</dbReference>
<evidence type="ECO:0000256" key="1">
    <source>
        <dbReference type="ARBA" id="ARBA00001723"/>
    </source>
</evidence>
<dbReference type="NCBIfam" id="TIGR01548">
    <property type="entry name" value="HAD-SF-IA-hyp1"/>
    <property type="match status" value="1"/>
</dbReference>
<dbReference type="InterPro" id="IPR023198">
    <property type="entry name" value="PGP-like_dom2"/>
</dbReference>
<dbReference type="NCBIfam" id="TIGR01549">
    <property type="entry name" value="HAD-SF-IA-v1"/>
    <property type="match status" value="1"/>
</dbReference>
<dbReference type="NCBIfam" id="NF002114">
    <property type="entry name" value="PRK00951.2-4"/>
    <property type="match status" value="1"/>
</dbReference>
<dbReference type="PANTHER" id="PTHR23133">
    <property type="entry name" value="IMIDAZOLEGLYCEROL-PHOSPHATE DEHYDRATASE HIS7"/>
    <property type="match status" value="1"/>
</dbReference>
<dbReference type="Gene3D" id="1.10.510.10">
    <property type="entry name" value="Transferase(Phosphotransferase) domain 1"/>
    <property type="match status" value="1"/>
</dbReference>
<dbReference type="EMBL" id="MBAD02000178">
    <property type="protein sequence ID" value="RLN70835.1"/>
    <property type="molecule type" value="Genomic_DNA"/>
</dbReference>
<dbReference type="GO" id="GO:0004672">
    <property type="term" value="F:protein kinase activity"/>
    <property type="evidence" value="ECO:0007669"/>
    <property type="project" value="InterPro"/>
</dbReference>
<evidence type="ECO:0000256" key="10">
    <source>
        <dbReference type="RuleBase" id="RU000598"/>
    </source>
</evidence>
<dbReference type="InterPro" id="IPR011009">
    <property type="entry name" value="Kinase-like_dom_sf"/>
</dbReference>
<dbReference type="InterPro" id="IPR038494">
    <property type="entry name" value="IGPD_sf"/>
</dbReference>
<dbReference type="InterPro" id="IPR006439">
    <property type="entry name" value="HAD-SF_hydro_IA"/>
</dbReference>
<dbReference type="Proteomes" id="UP000284657">
    <property type="component" value="Unassembled WGS sequence"/>
</dbReference>
<dbReference type="PROSITE" id="PS00954">
    <property type="entry name" value="IGP_DEHYDRATASE_1"/>
    <property type="match status" value="1"/>
</dbReference>
<dbReference type="SFLD" id="SFLDS00003">
    <property type="entry name" value="Haloacid_Dehalogenase"/>
    <property type="match status" value="1"/>
</dbReference>
<dbReference type="FunFam" id="3.30.230.40:FF:000003">
    <property type="entry name" value="Imidazoleglycerol-phosphate dehydratase HisB"/>
    <property type="match status" value="1"/>
</dbReference>
<dbReference type="SUPFAM" id="SSF54211">
    <property type="entry name" value="Ribosomal protein S5 domain 2-like"/>
    <property type="match status" value="2"/>
</dbReference>
<protein>
    <recommendedName>
        <fullName evidence="5 10">Imidazoleglycerol-phosphate dehydratase</fullName>
        <ecNumber evidence="4 10">4.2.1.19</ecNumber>
    </recommendedName>
</protein>
<dbReference type="NCBIfam" id="TIGR01656">
    <property type="entry name" value="Histidinol-ppas"/>
    <property type="match status" value="1"/>
</dbReference>
<dbReference type="InterPro" id="IPR036412">
    <property type="entry name" value="HAD-like_sf"/>
</dbReference>
<feature type="compositionally biased region" description="Polar residues" evidence="11">
    <location>
        <begin position="775"/>
        <end position="784"/>
    </location>
</feature>
<dbReference type="InterPro" id="IPR020565">
    <property type="entry name" value="ImidazoleglycerP_deHydtase_CS"/>
</dbReference>
<proteinExistence type="inferred from homology"/>
<dbReference type="InterPro" id="IPR006543">
    <property type="entry name" value="Histidinol-phos"/>
</dbReference>
<evidence type="ECO:0000256" key="7">
    <source>
        <dbReference type="ARBA" id="ARBA00023102"/>
    </source>
</evidence>
<evidence type="ECO:0000256" key="4">
    <source>
        <dbReference type="ARBA" id="ARBA00012075"/>
    </source>
</evidence>
<dbReference type="GO" id="GO:0005524">
    <property type="term" value="F:ATP binding"/>
    <property type="evidence" value="ECO:0007669"/>
    <property type="project" value="InterPro"/>
</dbReference>
<dbReference type="InterPro" id="IPR020568">
    <property type="entry name" value="Ribosomal_Su5_D2-typ_SF"/>
</dbReference>
<dbReference type="PROSITE" id="PS00955">
    <property type="entry name" value="IGP_DEHYDRATASE_2"/>
    <property type="match status" value="1"/>
</dbReference>
<accession>A0A3F2RRK8</accession>
<evidence type="ECO:0000256" key="6">
    <source>
        <dbReference type="ARBA" id="ARBA00022605"/>
    </source>
</evidence>
<dbReference type="CDD" id="cd07914">
    <property type="entry name" value="IGPD"/>
    <property type="match status" value="1"/>
</dbReference>
<dbReference type="Proteomes" id="UP000277300">
    <property type="component" value="Unassembled WGS sequence"/>
</dbReference>
<evidence type="ECO:0000259" key="12">
    <source>
        <dbReference type="PROSITE" id="PS50011"/>
    </source>
</evidence>
<dbReference type="NCBIfam" id="NF002111">
    <property type="entry name" value="PRK00951.2-1"/>
    <property type="match status" value="1"/>
</dbReference>
<evidence type="ECO:0000256" key="3">
    <source>
        <dbReference type="ARBA" id="ARBA00007481"/>
    </source>
</evidence>
<evidence type="ECO:0000313" key="13">
    <source>
        <dbReference type="EMBL" id="RLN61855.1"/>
    </source>
</evidence>
<dbReference type="Pfam" id="PF00475">
    <property type="entry name" value="IGPD"/>
    <property type="match status" value="1"/>
</dbReference>
<dbReference type="UniPathway" id="UPA00031">
    <property type="reaction ID" value="UER00011"/>
</dbReference>
<reference evidence="15 16" key="1">
    <citation type="submission" date="2018-07" db="EMBL/GenBank/DDBJ databases">
        <title>Genome sequencing of oomycete isolates from Chile give support for New Zealand origin for Phytophthora kernoviae and make available the first Nothophytophthora sp. genome.</title>
        <authorList>
            <person name="Studholme D.J."/>
            <person name="Sanfuentes E."/>
            <person name="Panda P."/>
            <person name="Hill R."/>
            <person name="Sambles C."/>
            <person name="Grant M."/>
            <person name="Williams N.M."/>
            <person name="Mcdougal R.L."/>
        </authorList>
    </citation>
    <scope>NUCLEOTIDE SEQUENCE [LARGE SCALE GENOMIC DNA]</scope>
    <source>
        <strain evidence="13">Chile6</strain>
        <strain evidence="14">Chile7</strain>
    </source>
</reference>
<dbReference type="EMBL" id="MBDO02000141">
    <property type="protein sequence ID" value="RLN61855.1"/>
    <property type="molecule type" value="Genomic_DNA"/>
</dbReference>
<comment type="caution">
    <text evidence="13">The sequence shown here is derived from an EMBL/GenBank/DDBJ whole genome shotgun (WGS) entry which is preliminary data.</text>
</comment>
<dbReference type="InterPro" id="IPR000807">
    <property type="entry name" value="ImidazoleglycerolP_deHydtase"/>
</dbReference>
<dbReference type="OrthoDB" id="447729at2759"/>
<dbReference type="InterPro" id="IPR023214">
    <property type="entry name" value="HAD_sf"/>
</dbReference>
<dbReference type="EC" id="4.2.1.19" evidence="4 10"/>
<evidence type="ECO:0000256" key="5">
    <source>
        <dbReference type="ARBA" id="ARBA00016664"/>
    </source>
</evidence>
<dbReference type="Gene3D" id="3.40.50.1000">
    <property type="entry name" value="HAD superfamily/HAD-like"/>
    <property type="match status" value="1"/>
</dbReference>
<dbReference type="Pfam" id="PF00702">
    <property type="entry name" value="Hydrolase"/>
    <property type="match status" value="1"/>
</dbReference>
<dbReference type="InterPro" id="IPR006438">
    <property type="entry name" value="HAD-SF_TIGR01548"/>
</dbReference>
<keyword evidence="7 10" id="KW-0368">Histidine biosynthesis</keyword>
<feature type="domain" description="Protein kinase" evidence="12">
    <location>
        <begin position="269"/>
        <end position="558"/>
    </location>
</feature>
<comment type="similarity">
    <text evidence="3 10">Belongs to the imidazoleglycerol-phosphate dehydratase family.</text>
</comment>
<organism evidence="13 15">
    <name type="scientific">Phytophthora kernoviae</name>
    <dbReference type="NCBI Taxonomy" id="325452"/>
    <lineage>
        <taxon>Eukaryota</taxon>
        <taxon>Sar</taxon>
        <taxon>Stramenopiles</taxon>
        <taxon>Oomycota</taxon>
        <taxon>Peronosporomycetes</taxon>
        <taxon>Peronosporales</taxon>
        <taxon>Peronosporaceae</taxon>
        <taxon>Phytophthora</taxon>
    </lineage>
</organism>
<name>A0A3F2RRK8_9STRA</name>
<evidence type="ECO:0000256" key="2">
    <source>
        <dbReference type="ARBA" id="ARBA00005047"/>
    </source>
</evidence>
<dbReference type="AlphaFoldDB" id="A0A3F2RRK8"/>
<dbReference type="PROSITE" id="PS00108">
    <property type="entry name" value="PROTEIN_KINASE_ST"/>
    <property type="match status" value="1"/>
</dbReference>
<evidence type="ECO:0000313" key="14">
    <source>
        <dbReference type="EMBL" id="RLN70835.1"/>
    </source>
</evidence>
<keyword evidence="9" id="KW-0511">Multifunctional enzyme</keyword>
<evidence type="ECO:0000256" key="11">
    <source>
        <dbReference type="SAM" id="MobiDB-lite"/>
    </source>
</evidence>
<comment type="catalytic activity">
    <reaction evidence="1 10">
        <text>D-erythro-1-(imidazol-4-yl)glycerol 3-phosphate = 3-(imidazol-4-yl)-2-oxopropyl phosphate + H2O</text>
        <dbReference type="Rhea" id="RHEA:11040"/>
        <dbReference type="ChEBI" id="CHEBI:15377"/>
        <dbReference type="ChEBI" id="CHEBI:57766"/>
        <dbReference type="ChEBI" id="CHEBI:58278"/>
        <dbReference type="EC" id="4.2.1.19"/>
    </reaction>
</comment>
<dbReference type="GO" id="GO:0004424">
    <property type="term" value="F:imidazoleglycerol-phosphate dehydratase activity"/>
    <property type="evidence" value="ECO:0007669"/>
    <property type="project" value="UniProtKB-EC"/>
</dbReference>
<dbReference type="SFLD" id="SFLDG01129">
    <property type="entry name" value="C1.5:_HAD__Beta-PGM__Phosphata"/>
    <property type="match status" value="1"/>
</dbReference>
<keyword evidence="6" id="KW-0028">Amino-acid biosynthesis</keyword>
<evidence type="ECO:0000256" key="8">
    <source>
        <dbReference type="ARBA" id="ARBA00023239"/>
    </source>
</evidence>
<gene>
    <name evidence="14" type="ORF">BBJ29_003018</name>
    <name evidence="13" type="ORF">BBP00_00005138</name>
</gene>
<dbReference type="Gene3D" id="3.30.230.40">
    <property type="entry name" value="Imidazole glycerol phosphate dehydratase, domain 1"/>
    <property type="match status" value="2"/>
</dbReference>
<dbReference type="InterPro" id="IPR000719">
    <property type="entry name" value="Prot_kinase_dom"/>
</dbReference>
<dbReference type="Gene3D" id="1.10.150.240">
    <property type="entry name" value="Putative phosphatase, domain 2"/>
    <property type="match status" value="1"/>
</dbReference>
<dbReference type="PANTHER" id="PTHR23133:SF2">
    <property type="entry name" value="IMIDAZOLEGLYCEROL-PHOSPHATE DEHYDRATASE"/>
    <property type="match status" value="1"/>
</dbReference>
<dbReference type="SUPFAM" id="SSF56784">
    <property type="entry name" value="HAD-like"/>
    <property type="match status" value="1"/>
</dbReference>
<comment type="pathway">
    <text evidence="2 10">Amino-acid biosynthesis; L-histidine biosynthesis; L-histidine from 5-phospho-alpha-D-ribose 1-diphosphate: step 6/9.</text>
</comment>
<evidence type="ECO:0000313" key="15">
    <source>
        <dbReference type="Proteomes" id="UP000277300"/>
    </source>
</evidence>
<dbReference type="InterPro" id="IPR008271">
    <property type="entry name" value="Ser/Thr_kinase_AS"/>
</dbReference>
<dbReference type="Pfam" id="PF00069">
    <property type="entry name" value="Pkinase"/>
    <property type="match status" value="1"/>
</dbReference>
<dbReference type="SMART" id="SM00220">
    <property type="entry name" value="S_TKc"/>
    <property type="match status" value="1"/>
</dbReference>
<evidence type="ECO:0000313" key="16">
    <source>
        <dbReference type="Proteomes" id="UP000284657"/>
    </source>
</evidence>
<dbReference type="PROSITE" id="PS50011">
    <property type="entry name" value="PROTEIN_KINASE_DOM"/>
    <property type="match status" value="1"/>
</dbReference>
<dbReference type="GO" id="GO:0016791">
    <property type="term" value="F:phosphatase activity"/>
    <property type="evidence" value="ECO:0007669"/>
    <property type="project" value="InterPro"/>
</dbReference>
<evidence type="ECO:0000256" key="9">
    <source>
        <dbReference type="ARBA" id="ARBA00023268"/>
    </source>
</evidence>
<sequence>MVDVEAILSSSDLQEQVNKGRDEHKQLYHQLTAIQVELQTLEDSESLDDSVNQRRNQIHARFDAVVLKFEAYLMKYNMNRTTRKLHISDEWRERLEIKAEVVHLKTSLGLVNLGTAMKTKTKAVADNSAAIVTKAKVATDNSVAKAKEAKDSRVAKVRTAIRDEQAKVSVHWDSVLKLSKRGLTSLRGLKSPQCSQEKATLHLGNSRADSLSNETAVSVGSVGCGLDMSGSGQFEHNSSNNAQLSADALDQTWDDDDSIAAARIPREMVVVESFVNRGAFGEVYKGMYNGQPVALKMLLPNTRTVSHIAEFMNEVKIQAAMEHPNIVKFMGVAWNSLTEDLCSVAEFMGGGDLKMLLDQFEEQNYPTGFDYTKVRIAMHVARALTYLHLLDPPVIHRDLKSKNILLNQDLDAKLTDFGISRERTDRAMTAGVGTSLWMAPEVMLGQSYDEKADIFSFGVVLAELSTHSSPYSNAKRPGSTQQMPLIAILHDITVGKLSVEFSEEGPESVVELALSSNHNMSPLPKPIEALLLDMDGVLAEVSQSYRQAIIDTARHFGVTITSEDIEQQKLAGNANNDWQLTHRLIVEGLENSSASPSLDDVTAQFEALYQGVDNIPGLCELETLLTPKGLLRELHRRLPKGMAVVTGRPRKDCVKFLRTYDIEDLFPVQICMEDCPPKPSPEPILLALKALGVKAENAVMVGDTVDDIIAGRKAGTAAYGVLTPQVFAKSVLEQTPAAIGKVLEQVGASVVLNPGLADLLDLIPHMADAKPASKPGTSANGTTSKAREASISRVTKETSISVKLSLDGTGKSKVSSGIGFLDHMLTALAKHSRFDLDLDCKGDTWIDDHHTTEDCALTLGEAFDVALGDRAGIARFGSACVPLDEALSRVIVDISSRAHSEVNLQLVRPSVGELSCEMISHFFESFASAARLTLHVDVLRGRNDHHRAEASFKALAVALRTAVKYDATAGVPSTKGVLA</sequence>
<dbReference type="HAMAP" id="MF_00076">
    <property type="entry name" value="HisB"/>
    <property type="match status" value="1"/>
</dbReference>
<feature type="region of interest" description="Disordered" evidence="11">
    <location>
        <begin position="770"/>
        <end position="790"/>
    </location>
</feature>
<dbReference type="FunFam" id="3.30.230.40:FF:000001">
    <property type="entry name" value="Imidazoleglycerol-phosphate dehydratase HisB"/>
    <property type="match status" value="1"/>
</dbReference>